<dbReference type="Pfam" id="PF14392">
    <property type="entry name" value="zf-CCHC_4"/>
    <property type="match status" value="1"/>
</dbReference>
<organism evidence="2 3">
    <name type="scientific">Stephania japonica</name>
    <dbReference type="NCBI Taxonomy" id="461633"/>
    <lineage>
        <taxon>Eukaryota</taxon>
        <taxon>Viridiplantae</taxon>
        <taxon>Streptophyta</taxon>
        <taxon>Embryophyta</taxon>
        <taxon>Tracheophyta</taxon>
        <taxon>Spermatophyta</taxon>
        <taxon>Magnoliopsida</taxon>
        <taxon>Ranunculales</taxon>
        <taxon>Menispermaceae</taxon>
        <taxon>Menispermoideae</taxon>
        <taxon>Cissampelideae</taxon>
        <taxon>Stephania</taxon>
    </lineage>
</organism>
<evidence type="ECO:0000259" key="1">
    <source>
        <dbReference type="Pfam" id="PF14392"/>
    </source>
</evidence>
<feature type="domain" description="Zinc knuckle CX2CX4HX4C" evidence="1">
    <location>
        <begin position="54"/>
        <end position="99"/>
    </location>
</feature>
<reference evidence="2 3" key="1">
    <citation type="submission" date="2024-01" db="EMBL/GenBank/DDBJ databases">
        <title>Genome assemblies of Stephania.</title>
        <authorList>
            <person name="Yang L."/>
        </authorList>
    </citation>
    <scope>NUCLEOTIDE SEQUENCE [LARGE SCALE GENOMIC DNA]</scope>
    <source>
        <strain evidence="2">QJT</strain>
        <tissue evidence="2">Leaf</tissue>
    </source>
</reference>
<keyword evidence="3" id="KW-1185">Reference proteome</keyword>
<name>A0AAP0I6Q4_9MAGN</name>
<evidence type="ECO:0000313" key="3">
    <source>
        <dbReference type="Proteomes" id="UP001417504"/>
    </source>
</evidence>
<dbReference type="PANTHER" id="PTHR31286:SF153">
    <property type="entry name" value="DUF4283 DOMAIN PROTEIN"/>
    <property type="match status" value="1"/>
</dbReference>
<dbReference type="AlphaFoldDB" id="A0AAP0I6Q4"/>
<protein>
    <recommendedName>
        <fullName evidence="1">Zinc knuckle CX2CX4HX4C domain-containing protein</fullName>
    </recommendedName>
</protein>
<evidence type="ECO:0000313" key="2">
    <source>
        <dbReference type="EMBL" id="KAK9109686.1"/>
    </source>
</evidence>
<comment type="caution">
    <text evidence="2">The sequence shown here is derived from an EMBL/GenBank/DDBJ whole genome shotgun (WGS) entry which is preliminary data.</text>
</comment>
<dbReference type="InterPro" id="IPR040256">
    <property type="entry name" value="At4g02000-like"/>
</dbReference>
<dbReference type="PANTHER" id="PTHR31286">
    <property type="entry name" value="GLYCINE-RICH CELL WALL STRUCTURAL PROTEIN 1.8-LIKE"/>
    <property type="match status" value="1"/>
</dbReference>
<dbReference type="InterPro" id="IPR025836">
    <property type="entry name" value="Zn_knuckle_CX2CX4HX4C"/>
</dbReference>
<sequence>MRCKIWVQIHGLPGDCRGEEAVKEVVCHIGKFIALKKLNKIILDRYKRVRMEINVKNPLMRGRFIRKKDKRYWVDFIYERIKFACAYCGKITHKSKSCDQFVEGVS</sequence>
<accession>A0AAP0I6Q4</accession>
<dbReference type="Proteomes" id="UP001417504">
    <property type="component" value="Unassembled WGS sequence"/>
</dbReference>
<proteinExistence type="predicted"/>
<dbReference type="EMBL" id="JBBNAE010000007">
    <property type="protein sequence ID" value="KAK9109686.1"/>
    <property type="molecule type" value="Genomic_DNA"/>
</dbReference>
<gene>
    <name evidence="2" type="ORF">Sjap_017746</name>
</gene>